<dbReference type="PANTHER" id="PTHR46577:SF1">
    <property type="entry name" value="HTH-TYPE TRANSCRIPTIONAL REGULATORY PROTEIN GABR"/>
    <property type="match status" value="1"/>
</dbReference>
<evidence type="ECO:0000313" key="6">
    <source>
        <dbReference type="EMBL" id="PFG39880.1"/>
    </source>
</evidence>
<feature type="domain" description="HTH gntR-type" evidence="5">
    <location>
        <begin position="10"/>
        <end position="78"/>
    </location>
</feature>
<gene>
    <name evidence="6" type="ORF">ATJ97_2400</name>
</gene>
<evidence type="ECO:0000313" key="7">
    <source>
        <dbReference type="Proteomes" id="UP000222106"/>
    </source>
</evidence>
<keyword evidence="4" id="KW-0804">Transcription</keyword>
<dbReference type="InterPro" id="IPR051446">
    <property type="entry name" value="HTH_trans_reg/aminotransferase"/>
</dbReference>
<evidence type="ECO:0000256" key="4">
    <source>
        <dbReference type="ARBA" id="ARBA00023163"/>
    </source>
</evidence>
<keyword evidence="3" id="KW-0238">DNA-binding</keyword>
<evidence type="ECO:0000256" key="1">
    <source>
        <dbReference type="ARBA" id="ARBA00022898"/>
    </source>
</evidence>
<keyword evidence="2" id="KW-0805">Transcription regulation</keyword>
<dbReference type="InterPro" id="IPR000524">
    <property type="entry name" value="Tscrpt_reg_HTH_GntR"/>
</dbReference>
<organism evidence="6 7">
    <name type="scientific">Georgenia soli</name>
    <dbReference type="NCBI Taxonomy" id="638953"/>
    <lineage>
        <taxon>Bacteria</taxon>
        <taxon>Bacillati</taxon>
        <taxon>Actinomycetota</taxon>
        <taxon>Actinomycetes</taxon>
        <taxon>Micrococcales</taxon>
        <taxon>Bogoriellaceae</taxon>
        <taxon>Georgenia</taxon>
    </lineage>
</organism>
<evidence type="ECO:0000256" key="3">
    <source>
        <dbReference type="ARBA" id="ARBA00023125"/>
    </source>
</evidence>
<dbReference type="Gene3D" id="1.10.10.10">
    <property type="entry name" value="Winged helix-like DNA-binding domain superfamily/Winged helix DNA-binding domain"/>
    <property type="match status" value="1"/>
</dbReference>
<dbReference type="GO" id="GO:0003677">
    <property type="term" value="F:DNA binding"/>
    <property type="evidence" value="ECO:0007669"/>
    <property type="project" value="UniProtKB-KW"/>
</dbReference>
<dbReference type="EMBL" id="PDJI01000004">
    <property type="protein sequence ID" value="PFG39880.1"/>
    <property type="molecule type" value="Genomic_DNA"/>
</dbReference>
<dbReference type="SUPFAM" id="SSF46785">
    <property type="entry name" value="Winged helix' DNA-binding domain"/>
    <property type="match status" value="1"/>
</dbReference>
<dbReference type="Pfam" id="PF00392">
    <property type="entry name" value="GntR"/>
    <property type="match status" value="1"/>
</dbReference>
<dbReference type="OrthoDB" id="4307011at2"/>
<dbReference type="PROSITE" id="PS50949">
    <property type="entry name" value="HTH_GNTR"/>
    <property type="match status" value="1"/>
</dbReference>
<dbReference type="RefSeq" id="WP_098483904.1">
    <property type="nucleotide sequence ID" value="NZ_PDJI01000004.1"/>
</dbReference>
<keyword evidence="7" id="KW-1185">Reference proteome</keyword>
<evidence type="ECO:0000256" key="2">
    <source>
        <dbReference type="ARBA" id="ARBA00023015"/>
    </source>
</evidence>
<dbReference type="InterPro" id="IPR036390">
    <property type="entry name" value="WH_DNA-bd_sf"/>
</dbReference>
<keyword evidence="1" id="KW-0663">Pyridoxal phosphate</keyword>
<sequence>MLEVDPTSAVPPFEQLRQRITAQISSGELRPGDRLPPVRRLAEDLGIAANTVAHAYRTLEADGLLQGRGRAGTFVADDDSGRAAHAAARTYAATVQALGLNQAEAVELVRRAMSS</sequence>
<name>A0A2A9ENR1_9MICO</name>
<dbReference type="AlphaFoldDB" id="A0A2A9ENR1"/>
<proteinExistence type="predicted"/>
<evidence type="ECO:0000259" key="5">
    <source>
        <dbReference type="PROSITE" id="PS50949"/>
    </source>
</evidence>
<dbReference type="InterPro" id="IPR036388">
    <property type="entry name" value="WH-like_DNA-bd_sf"/>
</dbReference>
<dbReference type="GO" id="GO:0003700">
    <property type="term" value="F:DNA-binding transcription factor activity"/>
    <property type="evidence" value="ECO:0007669"/>
    <property type="project" value="InterPro"/>
</dbReference>
<comment type="caution">
    <text evidence="6">The sequence shown here is derived from an EMBL/GenBank/DDBJ whole genome shotgun (WGS) entry which is preliminary data.</text>
</comment>
<accession>A0A2A9ENR1</accession>
<protein>
    <submittedName>
        <fullName evidence="6">GntR family transcriptional regulator</fullName>
    </submittedName>
</protein>
<dbReference type="Proteomes" id="UP000222106">
    <property type="component" value="Unassembled WGS sequence"/>
</dbReference>
<reference evidence="6 7" key="1">
    <citation type="submission" date="2017-10" db="EMBL/GenBank/DDBJ databases">
        <title>Sequencing the genomes of 1000 actinobacteria strains.</title>
        <authorList>
            <person name="Klenk H.-P."/>
        </authorList>
    </citation>
    <scope>NUCLEOTIDE SEQUENCE [LARGE SCALE GENOMIC DNA]</scope>
    <source>
        <strain evidence="6 7">DSM 21838</strain>
    </source>
</reference>
<dbReference type="SMART" id="SM00345">
    <property type="entry name" value="HTH_GNTR"/>
    <property type="match status" value="1"/>
</dbReference>
<dbReference type="CDD" id="cd07377">
    <property type="entry name" value="WHTH_GntR"/>
    <property type="match status" value="1"/>
</dbReference>
<dbReference type="PANTHER" id="PTHR46577">
    <property type="entry name" value="HTH-TYPE TRANSCRIPTIONAL REGULATORY PROTEIN GABR"/>
    <property type="match status" value="1"/>
</dbReference>